<dbReference type="GO" id="GO:0042602">
    <property type="term" value="F:riboflavin reductase (NADPH) activity"/>
    <property type="evidence" value="ECO:0007669"/>
    <property type="project" value="TreeGrafter"/>
</dbReference>
<dbReference type="PANTHER" id="PTHR30466:SF1">
    <property type="entry name" value="FMN REDUCTASE (NADH) RUTF"/>
    <property type="match status" value="1"/>
</dbReference>
<dbReference type="SUPFAM" id="SSF50475">
    <property type="entry name" value="FMN-binding split barrel"/>
    <property type="match status" value="1"/>
</dbReference>
<evidence type="ECO:0000313" key="3">
    <source>
        <dbReference type="EMBL" id="HJF30534.1"/>
    </source>
</evidence>
<feature type="domain" description="Flavin reductase like" evidence="2">
    <location>
        <begin position="15"/>
        <end position="158"/>
    </location>
</feature>
<sequence length="165" mass="18400">MGSKTEQVASFKEAMGNYPTGVTVVTAYDADKKPMGLTVNSFASVSLEPLLILWSIDKRVSTYSDFLSTEKFSVNILAEDQSDLCRLFSSRVADRFSQCDWKESDLQLPVLSNTLAVLQCKTVQQIEAGDHTILIGEVLDIQNEGKEPLLYHRRNIGAIPESFYN</sequence>
<accession>A0A921FW24</accession>
<name>A0A921FW24_SPOPS</name>
<dbReference type="Gene3D" id="2.30.110.10">
    <property type="entry name" value="Electron Transport, Fmn-binding Protein, Chain A"/>
    <property type="match status" value="1"/>
</dbReference>
<dbReference type="Pfam" id="PF01613">
    <property type="entry name" value="Flavin_Reduct"/>
    <property type="match status" value="1"/>
</dbReference>
<evidence type="ECO:0000313" key="4">
    <source>
        <dbReference type="Proteomes" id="UP000698173"/>
    </source>
</evidence>
<dbReference type="AlphaFoldDB" id="A0A921FW24"/>
<evidence type="ECO:0000259" key="2">
    <source>
        <dbReference type="SMART" id="SM00903"/>
    </source>
</evidence>
<proteinExistence type="predicted"/>
<dbReference type="Proteomes" id="UP000698173">
    <property type="component" value="Unassembled WGS sequence"/>
</dbReference>
<dbReference type="GO" id="GO:0010181">
    <property type="term" value="F:FMN binding"/>
    <property type="evidence" value="ECO:0007669"/>
    <property type="project" value="InterPro"/>
</dbReference>
<dbReference type="EMBL" id="DYWT01000027">
    <property type="protein sequence ID" value="HJF30534.1"/>
    <property type="molecule type" value="Genomic_DNA"/>
</dbReference>
<comment type="caution">
    <text evidence="3">The sequence shown here is derived from an EMBL/GenBank/DDBJ whole genome shotgun (WGS) entry which is preliminary data.</text>
</comment>
<organism evidence="3 4">
    <name type="scientific">Sporosarcina psychrophila</name>
    <name type="common">Bacillus psychrophilus</name>
    <dbReference type="NCBI Taxonomy" id="1476"/>
    <lineage>
        <taxon>Bacteria</taxon>
        <taxon>Bacillati</taxon>
        <taxon>Bacillota</taxon>
        <taxon>Bacilli</taxon>
        <taxon>Bacillales</taxon>
        <taxon>Caryophanaceae</taxon>
        <taxon>Sporosarcina</taxon>
    </lineage>
</organism>
<dbReference type="InterPro" id="IPR050268">
    <property type="entry name" value="NADH-dep_flavin_reductase"/>
</dbReference>
<reference evidence="3" key="1">
    <citation type="journal article" date="2021" name="PeerJ">
        <title>Extensive microbial diversity within the chicken gut microbiome revealed by metagenomics and culture.</title>
        <authorList>
            <person name="Gilroy R."/>
            <person name="Ravi A."/>
            <person name="Getino M."/>
            <person name="Pursley I."/>
            <person name="Horton D.L."/>
            <person name="Alikhan N.F."/>
            <person name="Baker D."/>
            <person name="Gharbi K."/>
            <person name="Hall N."/>
            <person name="Watson M."/>
            <person name="Adriaenssens E.M."/>
            <person name="Foster-Nyarko E."/>
            <person name="Jarju S."/>
            <person name="Secka A."/>
            <person name="Antonio M."/>
            <person name="Oren A."/>
            <person name="Chaudhuri R.R."/>
            <person name="La Ragione R."/>
            <person name="Hildebrand F."/>
            <person name="Pallen M.J."/>
        </authorList>
    </citation>
    <scope>NUCLEOTIDE SEQUENCE</scope>
    <source>
        <strain evidence="3">CHK171-7178</strain>
    </source>
</reference>
<evidence type="ECO:0000256" key="1">
    <source>
        <dbReference type="ARBA" id="ARBA00023002"/>
    </source>
</evidence>
<dbReference type="InterPro" id="IPR012349">
    <property type="entry name" value="Split_barrel_FMN-bd"/>
</dbReference>
<dbReference type="InterPro" id="IPR002563">
    <property type="entry name" value="Flavin_Rdtase-like_dom"/>
</dbReference>
<protein>
    <submittedName>
        <fullName evidence="3">Flavin reductase family protein</fullName>
    </submittedName>
</protein>
<dbReference type="PANTHER" id="PTHR30466">
    <property type="entry name" value="FLAVIN REDUCTASE"/>
    <property type="match status" value="1"/>
</dbReference>
<dbReference type="SMART" id="SM00903">
    <property type="entry name" value="Flavin_Reduct"/>
    <property type="match status" value="1"/>
</dbReference>
<gene>
    <name evidence="3" type="ORF">K8V56_01990</name>
</gene>
<reference evidence="3" key="2">
    <citation type="submission" date="2021-09" db="EMBL/GenBank/DDBJ databases">
        <authorList>
            <person name="Gilroy R."/>
        </authorList>
    </citation>
    <scope>NUCLEOTIDE SEQUENCE</scope>
    <source>
        <strain evidence="3">CHK171-7178</strain>
    </source>
</reference>
<keyword evidence="1" id="KW-0560">Oxidoreductase</keyword>